<evidence type="ECO:0000313" key="1">
    <source>
        <dbReference type="EMBL" id="KPL70271.1"/>
    </source>
</evidence>
<name>A0A0P6WKJ2_9CHLR</name>
<protein>
    <submittedName>
        <fullName evidence="1">Uncharacterized protein</fullName>
    </submittedName>
</protein>
<evidence type="ECO:0000313" key="2">
    <source>
        <dbReference type="Proteomes" id="UP000050430"/>
    </source>
</evidence>
<dbReference type="AlphaFoldDB" id="A0A0P6WKJ2"/>
<gene>
    <name evidence="1" type="ORF">ADM99_13960</name>
</gene>
<dbReference type="EMBL" id="LGCK01000014">
    <property type="protein sequence ID" value="KPL70271.1"/>
    <property type="molecule type" value="Genomic_DNA"/>
</dbReference>
<keyword evidence="2" id="KW-1185">Reference proteome</keyword>
<proteinExistence type="predicted"/>
<dbReference type="STRING" id="229920.ADM99_13960"/>
<dbReference type="Proteomes" id="UP000050430">
    <property type="component" value="Unassembled WGS sequence"/>
</dbReference>
<reference evidence="1 2" key="1">
    <citation type="submission" date="2015-07" db="EMBL/GenBank/DDBJ databases">
        <title>Genome sequence of Leptolinea tardivitalis DSM 16556.</title>
        <authorList>
            <person name="Hemp J."/>
            <person name="Ward L.M."/>
            <person name="Pace L.A."/>
            <person name="Fischer W.W."/>
        </authorList>
    </citation>
    <scope>NUCLEOTIDE SEQUENCE [LARGE SCALE GENOMIC DNA]</scope>
    <source>
        <strain evidence="1 2">YMTK-2</strain>
    </source>
</reference>
<accession>A0A0P6WKJ2</accession>
<sequence length="92" mass="10991">MKRLPFEATDGAYWCIMWKIRKAFRAKKRWYGKIGHCAACAGENRMKVRYEYFSGDGRNRLRDYSNVHQDHLKTHRKPKKMYLNPVLIQPSA</sequence>
<comment type="caution">
    <text evidence="1">The sequence shown here is derived from an EMBL/GenBank/DDBJ whole genome shotgun (WGS) entry which is preliminary data.</text>
</comment>
<organism evidence="1 2">
    <name type="scientific">Leptolinea tardivitalis</name>
    <dbReference type="NCBI Taxonomy" id="229920"/>
    <lineage>
        <taxon>Bacteria</taxon>
        <taxon>Bacillati</taxon>
        <taxon>Chloroflexota</taxon>
        <taxon>Anaerolineae</taxon>
        <taxon>Anaerolineales</taxon>
        <taxon>Anaerolineaceae</taxon>
        <taxon>Leptolinea</taxon>
    </lineage>
</organism>